<evidence type="ECO:0008006" key="3">
    <source>
        <dbReference type="Google" id="ProtNLM"/>
    </source>
</evidence>
<accession>A0ABP7F9F4</accession>
<sequence length="224" mass="25617">MNNEYFIKQAQEIINEYNLTKSRAKYIDLSDLSEELLTRLITKSKSFVVRVVGEKSEYYKDILSALNQRNLGLGTNLSYVIGSIIALKEDLENDYLKSYSELLHSEIFSDYIEISRHLLENGYKDSSAVIIGSTLESHLRKLCVKYSIEIELDKGNGKIAYKNSERMNTDLTKEEAYSLANQKQITAWLAIRNNSAHGKYDDYTESEVKLMIMGVENFIIANPA</sequence>
<reference evidence="2" key="1">
    <citation type="journal article" date="2019" name="Int. J. Syst. Evol. Microbiol.">
        <title>The Global Catalogue of Microorganisms (GCM) 10K type strain sequencing project: providing services to taxonomists for standard genome sequencing and annotation.</title>
        <authorList>
            <consortium name="The Broad Institute Genomics Platform"/>
            <consortium name="The Broad Institute Genome Sequencing Center for Infectious Disease"/>
            <person name="Wu L."/>
            <person name="Ma J."/>
        </authorList>
    </citation>
    <scope>NUCLEOTIDE SEQUENCE [LARGE SCALE GENOMIC DNA]</scope>
    <source>
        <strain evidence="2">JCM 17336</strain>
    </source>
</reference>
<keyword evidence="2" id="KW-1185">Reference proteome</keyword>
<dbReference type="Proteomes" id="UP001501367">
    <property type="component" value="Unassembled WGS sequence"/>
</dbReference>
<comment type="caution">
    <text evidence="1">The sequence shown here is derived from an EMBL/GenBank/DDBJ whole genome shotgun (WGS) entry which is preliminary data.</text>
</comment>
<proteinExistence type="predicted"/>
<dbReference type="RefSeq" id="WP_278022314.1">
    <property type="nucleotide sequence ID" value="NZ_BAABDT010000002.1"/>
</dbReference>
<dbReference type="EMBL" id="BAABDT010000002">
    <property type="protein sequence ID" value="GAA3732897.1"/>
    <property type="molecule type" value="Genomic_DNA"/>
</dbReference>
<evidence type="ECO:0000313" key="1">
    <source>
        <dbReference type="EMBL" id="GAA3732897.1"/>
    </source>
</evidence>
<protein>
    <recommendedName>
        <fullName evidence="3">DUF4145 domain-containing protein</fullName>
    </recommendedName>
</protein>
<organism evidence="1 2">
    <name type="scientific">Flavobacterium ginsengisoli</name>
    <dbReference type="NCBI Taxonomy" id="871694"/>
    <lineage>
        <taxon>Bacteria</taxon>
        <taxon>Pseudomonadati</taxon>
        <taxon>Bacteroidota</taxon>
        <taxon>Flavobacteriia</taxon>
        <taxon>Flavobacteriales</taxon>
        <taxon>Flavobacteriaceae</taxon>
        <taxon>Flavobacterium</taxon>
    </lineage>
</organism>
<name>A0ABP7F9F4_9FLAO</name>
<evidence type="ECO:0000313" key="2">
    <source>
        <dbReference type="Proteomes" id="UP001501367"/>
    </source>
</evidence>
<gene>
    <name evidence="1" type="ORF">GCM10022422_14360</name>
</gene>